<dbReference type="STRING" id="4232.A0A251VE15"/>
<reference evidence="2" key="1">
    <citation type="journal article" date="2017" name="Nature">
        <title>The sunflower genome provides insights into oil metabolism, flowering and Asterid evolution.</title>
        <authorList>
            <person name="Badouin H."/>
            <person name="Gouzy J."/>
            <person name="Grassa C.J."/>
            <person name="Murat F."/>
            <person name="Staton S.E."/>
            <person name="Cottret L."/>
            <person name="Lelandais-Briere C."/>
            <person name="Owens G.L."/>
            <person name="Carrere S."/>
            <person name="Mayjonade B."/>
            <person name="Legrand L."/>
            <person name="Gill N."/>
            <person name="Kane N.C."/>
            <person name="Bowers J.E."/>
            <person name="Hubner S."/>
            <person name="Bellec A."/>
            <person name="Berard A."/>
            <person name="Berges H."/>
            <person name="Blanchet N."/>
            <person name="Boniface M.C."/>
            <person name="Brunel D."/>
            <person name="Catrice O."/>
            <person name="Chaidir N."/>
            <person name="Claudel C."/>
            <person name="Donnadieu C."/>
            <person name="Faraut T."/>
            <person name="Fievet G."/>
            <person name="Helmstetter N."/>
            <person name="King M."/>
            <person name="Knapp S.J."/>
            <person name="Lai Z."/>
            <person name="Le Paslier M.C."/>
            <person name="Lippi Y."/>
            <person name="Lorenzon L."/>
            <person name="Mandel J.R."/>
            <person name="Marage G."/>
            <person name="Marchand G."/>
            <person name="Marquand E."/>
            <person name="Bret-Mestries E."/>
            <person name="Morien E."/>
            <person name="Nambeesan S."/>
            <person name="Nguyen T."/>
            <person name="Pegot-Espagnet P."/>
            <person name="Pouilly N."/>
            <person name="Raftis F."/>
            <person name="Sallet E."/>
            <person name="Schiex T."/>
            <person name="Thomas J."/>
            <person name="Vandecasteele C."/>
            <person name="Vares D."/>
            <person name="Vear F."/>
            <person name="Vautrin S."/>
            <person name="Crespi M."/>
            <person name="Mangin B."/>
            <person name="Burke J.M."/>
            <person name="Salse J."/>
            <person name="Munos S."/>
            <person name="Vincourt P."/>
            <person name="Rieseberg L.H."/>
            <person name="Langlade N.B."/>
        </authorList>
    </citation>
    <scope>NUCLEOTIDE SEQUENCE [LARGE SCALE GENOMIC DNA]</scope>
    <source>
        <strain evidence="2">cv. SF193</strain>
    </source>
</reference>
<name>A0A251VE15_HELAN</name>
<protein>
    <submittedName>
        <fullName evidence="1">Uncharacterized protein</fullName>
    </submittedName>
</protein>
<organism evidence="1 2">
    <name type="scientific">Helianthus annuus</name>
    <name type="common">Common sunflower</name>
    <dbReference type="NCBI Taxonomy" id="4232"/>
    <lineage>
        <taxon>Eukaryota</taxon>
        <taxon>Viridiplantae</taxon>
        <taxon>Streptophyta</taxon>
        <taxon>Embryophyta</taxon>
        <taxon>Tracheophyta</taxon>
        <taxon>Spermatophyta</taxon>
        <taxon>Magnoliopsida</taxon>
        <taxon>eudicotyledons</taxon>
        <taxon>Gunneridae</taxon>
        <taxon>Pentapetalae</taxon>
        <taxon>asterids</taxon>
        <taxon>campanulids</taxon>
        <taxon>Asterales</taxon>
        <taxon>Asteraceae</taxon>
        <taxon>Asteroideae</taxon>
        <taxon>Heliantheae alliance</taxon>
        <taxon>Heliantheae</taxon>
        <taxon>Helianthus</taxon>
    </lineage>
</organism>
<dbReference type="Gene3D" id="2.60.120.650">
    <property type="entry name" value="Cupin"/>
    <property type="match status" value="1"/>
</dbReference>
<dbReference type="PANTHER" id="PTHR10694">
    <property type="entry name" value="LYSINE-SPECIFIC DEMETHYLASE"/>
    <property type="match status" value="1"/>
</dbReference>
<dbReference type="AlphaFoldDB" id="A0A251VE15"/>
<dbReference type="Proteomes" id="UP000215914">
    <property type="component" value="Chromosome 2"/>
</dbReference>
<keyword evidence="2" id="KW-1185">Reference proteome</keyword>
<evidence type="ECO:0000313" key="1">
    <source>
        <dbReference type="EMBL" id="OTG33473.1"/>
    </source>
</evidence>
<dbReference type="InParanoid" id="A0A251VE15"/>
<sequence>MLLLCHQGTIFSYIHVIRVPTMVWEDLRIKETNDGARVMGKELGISDDMWTHNEYKGIIEQDKTMIQWASDDEETVTANRDWAVKLGIEIFYSAKLGCCAFNRKQMPYNAFRQDSPSKDQSGRHKKIFVAGRWCGKVWVSNQVHPMLIVKDDHDDYHSEFSLGFNGAEAVNTGTPGWLRVARDAAIRRVSIDIAPIVSDSQLLYDLAMPLSSRFN</sequence>
<gene>
    <name evidence="1" type="ORF">HannXRQ_Chr02g0035111</name>
</gene>
<evidence type="ECO:0000313" key="2">
    <source>
        <dbReference type="Proteomes" id="UP000215914"/>
    </source>
</evidence>
<dbReference type="PANTHER" id="PTHR10694:SF38">
    <property type="entry name" value="LYSINE-SPECIFIC DEMETHYLASE REF6"/>
    <property type="match status" value="1"/>
</dbReference>
<dbReference type="EMBL" id="CM007891">
    <property type="protein sequence ID" value="OTG33473.1"/>
    <property type="molecule type" value="Genomic_DNA"/>
</dbReference>
<accession>A0A251VE15</accession>
<proteinExistence type="predicted"/>